<reference evidence="1 2" key="1">
    <citation type="submission" date="2018-09" db="EMBL/GenBank/DDBJ databases">
        <title>YIM PH21274 draft genome.</title>
        <authorList>
            <person name="Miao C."/>
        </authorList>
    </citation>
    <scope>NUCLEOTIDE SEQUENCE [LARGE SCALE GENOMIC DNA]</scope>
    <source>
        <strain evidence="1 2">YIM PH 21724</strain>
    </source>
</reference>
<dbReference type="AlphaFoldDB" id="A0A3A4JYF8"/>
<dbReference type="EMBL" id="QZFU01000029">
    <property type="protein sequence ID" value="RJO72223.1"/>
    <property type="molecule type" value="Genomic_DNA"/>
</dbReference>
<organism evidence="1 2">
    <name type="scientific">Nocardia panacis</name>
    <dbReference type="NCBI Taxonomy" id="2340916"/>
    <lineage>
        <taxon>Bacteria</taxon>
        <taxon>Bacillati</taxon>
        <taxon>Actinomycetota</taxon>
        <taxon>Actinomycetes</taxon>
        <taxon>Mycobacteriales</taxon>
        <taxon>Nocardiaceae</taxon>
        <taxon>Nocardia</taxon>
    </lineage>
</organism>
<comment type="caution">
    <text evidence="1">The sequence shown here is derived from an EMBL/GenBank/DDBJ whole genome shotgun (WGS) entry which is preliminary data.</text>
</comment>
<proteinExistence type="predicted"/>
<accession>A0A3A4JYF8</accession>
<gene>
    <name evidence="1" type="ORF">D5S18_23990</name>
</gene>
<keyword evidence="2" id="KW-1185">Reference proteome</keyword>
<evidence type="ECO:0000313" key="1">
    <source>
        <dbReference type="EMBL" id="RJO72223.1"/>
    </source>
</evidence>
<name>A0A3A4JYF8_9NOCA</name>
<dbReference type="Proteomes" id="UP000266677">
    <property type="component" value="Unassembled WGS sequence"/>
</dbReference>
<evidence type="ECO:0008006" key="3">
    <source>
        <dbReference type="Google" id="ProtNLM"/>
    </source>
</evidence>
<evidence type="ECO:0000313" key="2">
    <source>
        <dbReference type="Proteomes" id="UP000266677"/>
    </source>
</evidence>
<protein>
    <recommendedName>
        <fullName evidence="3">WXG100 family type VII secretion target</fullName>
    </recommendedName>
</protein>
<sequence>MRYPNLGFDPVPGTLADVATMRDQISSAATAVTETDALLTRLRGNTDSVWAGTAGDAFRANFDATLAQDLGYAQKSLERAVRALSEWHGDLVGFQDSARGLEAEAAAARADRTKAAAAQQNARANPDLALANQTFADPAQLQSAQTRLDAANAALRAADASVTESQGKLDFILQRARDLQAEHDRVAGRKAAELESAAKEFAPSPPDKSIWDNLVDAVKGVGEWISQHRKQIHDVLANVSAIAGLIALLTPPPIDAIAGAVALVTGVGALATDFMDPEVRDAFKEVVTGFSDLKNNGDFSTEASALGKLGSTVGVDVLGAIPGVTGATKGVKALTEAADFGTAVREFASGVQSPTSLAKKLDPIFNIKNVETSPTLVATMVQEFGEANRWSPGAGTTLNGVELFLRSVKGGVGSGRLVSMMGSSDE</sequence>